<keyword evidence="2" id="KW-1185">Reference proteome</keyword>
<dbReference type="EMBL" id="CM018050">
    <property type="protein sequence ID" value="KAA8517870.1"/>
    <property type="molecule type" value="Genomic_DNA"/>
</dbReference>
<evidence type="ECO:0000313" key="1">
    <source>
        <dbReference type="EMBL" id="KAA8517870.1"/>
    </source>
</evidence>
<gene>
    <name evidence="1" type="ORF">F0562_015341</name>
</gene>
<reference evidence="1 2" key="1">
    <citation type="submission" date="2019-09" db="EMBL/GenBank/DDBJ databases">
        <title>A chromosome-level genome assembly of the Chinese tupelo Nyssa sinensis.</title>
        <authorList>
            <person name="Yang X."/>
            <person name="Kang M."/>
            <person name="Yang Y."/>
            <person name="Xiong H."/>
            <person name="Wang M."/>
            <person name="Zhang Z."/>
            <person name="Wang Z."/>
            <person name="Wu H."/>
            <person name="Ma T."/>
            <person name="Liu J."/>
            <person name="Xi Z."/>
        </authorList>
    </citation>
    <scope>NUCLEOTIDE SEQUENCE [LARGE SCALE GENOMIC DNA]</scope>
    <source>
        <strain evidence="1">J267</strain>
        <tissue evidence="1">Leaf</tissue>
    </source>
</reference>
<accession>A0A5J4ZH50</accession>
<dbReference type="Proteomes" id="UP000325577">
    <property type="component" value="Linkage Group LG7"/>
</dbReference>
<dbReference type="InterPro" id="IPR032675">
    <property type="entry name" value="LRR_dom_sf"/>
</dbReference>
<dbReference type="SUPFAM" id="SSF52047">
    <property type="entry name" value="RNI-like"/>
    <property type="match status" value="1"/>
</dbReference>
<sequence>MFGKEESSSCYASTAAAAHNSREREQCSATGKFVDPVGQYARLIGEFNSGVVETNVLDSSRSDEPGIMQLVAGCLLNLKILNLKCCNSITDVAISAIEDSCRKLLCLKLGLCTNMLDKGLVWIASNCTRFVN</sequence>
<dbReference type="Gene3D" id="3.80.10.10">
    <property type="entry name" value="Ribonuclease Inhibitor"/>
    <property type="match status" value="1"/>
</dbReference>
<protein>
    <submittedName>
        <fullName evidence="1">Uncharacterized protein</fullName>
    </submittedName>
</protein>
<name>A0A5J4ZH50_9ASTE</name>
<evidence type="ECO:0000313" key="2">
    <source>
        <dbReference type="Proteomes" id="UP000325577"/>
    </source>
</evidence>
<organism evidence="1 2">
    <name type="scientific">Nyssa sinensis</name>
    <dbReference type="NCBI Taxonomy" id="561372"/>
    <lineage>
        <taxon>Eukaryota</taxon>
        <taxon>Viridiplantae</taxon>
        <taxon>Streptophyta</taxon>
        <taxon>Embryophyta</taxon>
        <taxon>Tracheophyta</taxon>
        <taxon>Spermatophyta</taxon>
        <taxon>Magnoliopsida</taxon>
        <taxon>eudicotyledons</taxon>
        <taxon>Gunneridae</taxon>
        <taxon>Pentapetalae</taxon>
        <taxon>asterids</taxon>
        <taxon>Cornales</taxon>
        <taxon>Nyssaceae</taxon>
        <taxon>Nyssa</taxon>
    </lineage>
</organism>
<proteinExistence type="predicted"/>
<dbReference type="AlphaFoldDB" id="A0A5J4ZH50"/>